<gene>
    <name evidence="3" type="ORF">VZ94_06965</name>
</gene>
<organism evidence="3 4">
    <name type="scientific">Methylocucumis oryzae</name>
    <dbReference type="NCBI Taxonomy" id="1632867"/>
    <lineage>
        <taxon>Bacteria</taxon>
        <taxon>Pseudomonadati</taxon>
        <taxon>Pseudomonadota</taxon>
        <taxon>Gammaproteobacteria</taxon>
        <taxon>Methylococcales</taxon>
        <taxon>Methylococcaceae</taxon>
        <taxon>Methylocucumis</taxon>
    </lineage>
</organism>
<name>A0A0F3IKB9_9GAMM</name>
<sequence length="235" mass="25673">MNKLLFNSVVNGFIFLCPVSSYALDQWASTLLDYSSEYSSTSWSAQQVLKAPNTKVYGDSTAAWTPAYQDTGKEFVTVGFKSSVYATGVTIRETYGYGFVTSIDVIDTKNVVHTVWSGIDNSKPDQINNFKVTWSPTSYLVKAVKVHINTALRGGWEEIDAIQLHGIETLRGNIAPRLGNTAELVCTNTTTSQTITKTLKGTGSKPVTNWDCEKAGLKFKAGDEVSIQITSTVSQ</sequence>
<feature type="chain" id="PRO_5002462586" description="Pappalysin-1 SD scarf domain-containing protein" evidence="1">
    <location>
        <begin position="24"/>
        <end position="235"/>
    </location>
</feature>
<reference evidence="3 4" key="2">
    <citation type="journal article" date="2016" name="Microb. Ecol.">
        <title>Genome Characteristics of a Novel Type I Methanotroph (Sn10-6) Isolated from a Flooded Indian Rice Field.</title>
        <authorList>
            <person name="Rahalkar M.C."/>
            <person name="Pandit P.S."/>
            <person name="Dhakephalkar P.K."/>
            <person name="Pore S."/>
            <person name="Arora P."/>
            <person name="Kapse N."/>
        </authorList>
    </citation>
    <scope>NUCLEOTIDE SEQUENCE [LARGE SCALE GENOMIC DNA]</scope>
    <source>
        <strain evidence="3 4">Sn10-6</strain>
    </source>
</reference>
<evidence type="ECO:0000313" key="3">
    <source>
        <dbReference type="EMBL" id="KJV07107.1"/>
    </source>
</evidence>
<feature type="signal peptide" evidence="1">
    <location>
        <begin position="1"/>
        <end position="23"/>
    </location>
</feature>
<feature type="domain" description="Pappalysin-1 SD scarf" evidence="2">
    <location>
        <begin position="23"/>
        <end position="166"/>
    </location>
</feature>
<dbReference type="Proteomes" id="UP000033684">
    <property type="component" value="Unassembled WGS sequence"/>
</dbReference>
<dbReference type="EMBL" id="LAJX01000061">
    <property type="protein sequence ID" value="KJV07107.1"/>
    <property type="molecule type" value="Genomic_DNA"/>
</dbReference>
<evidence type="ECO:0000313" key="4">
    <source>
        <dbReference type="Proteomes" id="UP000033684"/>
    </source>
</evidence>
<dbReference type="Pfam" id="PF25900">
    <property type="entry name" value="PAPPA"/>
    <property type="match status" value="1"/>
</dbReference>
<dbReference type="InterPro" id="IPR058897">
    <property type="entry name" value="PAPPA_SD_C"/>
</dbReference>
<reference evidence="4" key="1">
    <citation type="submission" date="2015-03" db="EMBL/GenBank/DDBJ databases">
        <title>Draft genome sequence of a novel methanotroph (Sn10-6) isolated from flooded ricefield rhizosphere in India.</title>
        <authorList>
            <person name="Pandit P.S."/>
            <person name="Pore S.D."/>
            <person name="Arora P."/>
            <person name="Kapse N.G."/>
            <person name="Dhakephalkar P.K."/>
            <person name="Rahalkar M.C."/>
        </authorList>
    </citation>
    <scope>NUCLEOTIDE SEQUENCE [LARGE SCALE GENOMIC DNA]</scope>
    <source>
        <strain evidence="4">Sn10-6</strain>
    </source>
</reference>
<comment type="caution">
    <text evidence="3">The sequence shown here is derived from an EMBL/GenBank/DDBJ whole genome shotgun (WGS) entry which is preliminary data.</text>
</comment>
<proteinExistence type="predicted"/>
<keyword evidence="4" id="KW-1185">Reference proteome</keyword>
<evidence type="ECO:0000256" key="1">
    <source>
        <dbReference type="SAM" id="SignalP"/>
    </source>
</evidence>
<dbReference type="RefSeq" id="WP_045778681.1">
    <property type="nucleotide sequence ID" value="NZ_LAJX01000061.1"/>
</dbReference>
<dbReference type="OrthoDB" id="5986482at2"/>
<evidence type="ECO:0000259" key="2">
    <source>
        <dbReference type="Pfam" id="PF25900"/>
    </source>
</evidence>
<accession>A0A0F3IKB9</accession>
<protein>
    <recommendedName>
        <fullName evidence="2">Pappalysin-1 SD scarf domain-containing protein</fullName>
    </recommendedName>
</protein>
<keyword evidence="1" id="KW-0732">Signal</keyword>
<dbReference type="AlphaFoldDB" id="A0A0F3IKB9"/>